<dbReference type="PANTHER" id="PTHR33573">
    <property type="entry name" value="CASP-LIKE PROTEIN 4A4"/>
    <property type="match status" value="1"/>
</dbReference>
<evidence type="ECO:0000256" key="2">
    <source>
        <dbReference type="ARBA" id="ARBA00007651"/>
    </source>
</evidence>
<dbReference type="AlphaFoldDB" id="A0A6A3CA40"/>
<gene>
    <name evidence="11" type="ORF">F3Y22_tig00010533pilonHSYRG00266</name>
</gene>
<feature type="transmembrane region" description="Helical" evidence="8">
    <location>
        <begin position="159"/>
        <end position="178"/>
    </location>
</feature>
<evidence type="ECO:0000256" key="6">
    <source>
        <dbReference type="ARBA" id="ARBA00022989"/>
    </source>
</evidence>
<feature type="domain" description="Casparian strip membrane protein" evidence="10">
    <location>
        <begin position="152"/>
        <end position="276"/>
    </location>
</feature>
<evidence type="ECO:0000256" key="9">
    <source>
        <dbReference type="SAM" id="MobiDB-lite"/>
    </source>
</evidence>
<accession>A0A6A3CA40</accession>
<comment type="subcellular location">
    <subcellularLocation>
        <location evidence="1 8">Cell membrane</location>
        <topology evidence="1 8">Multi-pass membrane protein</topology>
    </subcellularLocation>
</comment>
<evidence type="ECO:0000256" key="7">
    <source>
        <dbReference type="ARBA" id="ARBA00023136"/>
    </source>
</evidence>
<keyword evidence="7 8" id="KW-0472">Membrane</keyword>
<evidence type="ECO:0000256" key="5">
    <source>
        <dbReference type="ARBA" id="ARBA00022692"/>
    </source>
</evidence>
<keyword evidence="6 8" id="KW-1133">Transmembrane helix</keyword>
<feature type="transmembrane region" description="Helical" evidence="8">
    <location>
        <begin position="199"/>
        <end position="226"/>
    </location>
</feature>
<evidence type="ECO:0000259" key="10">
    <source>
        <dbReference type="Pfam" id="PF04535"/>
    </source>
</evidence>
<dbReference type="PANTHER" id="PTHR33573:SF64">
    <property type="entry name" value="CASP-LIKE PROTEIN 2B1"/>
    <property type="match status" value="1"/>
</dbReference>
<dbReference type="InterPro" id="IPR006702">
    <property type="entry name" value="CASP_dom"/>
</dbReference>
<feature type="transmembrane region" description="Helical" evidence="8">
    <location>
        <begin position="246"/>
        <end position="265"/>
    </location>
</feature>
<comment type="caution">
    <text evidence="8">Lacks conserved residue(s) required for the propagation of feature annotation.</text>
</comment>
<sequence>MGSIALLQERFRQLERKKEMREERELLRKLSESPPPPPLPSGLLLFYLLTASPPHQVLNLSLWSGGSHPHAAAPSSCTLGCMETPLFALLPTVMGTTSSTSSIVVVDKFRDLDYCDDGVRFQQEKAMSYLGVEVSSGDVPGYNGTNLKVIDRRVRITELALRILICGLSVLAAVLVGTDTQIKEIFTIQKKARFTDMKALVFLVVANGIAAAYSLLQAVCCVVGMVRGSVLFNKPLALVIFSGDQTLAYLNVAAVGAATQSAAFAKLGQTQLQWMSENKFVLCLLSSFPHRREAGHRTATICRRDCHRRPPHPPPPVWPSDRSEDGVSVSHRTTSGDSPRSHGVDGWRWSFWSLRLGRGSGGGGEIAAAAACP</sequence>
<comment type="caution">
    <text evidence="11">The sequence shown here is derived from an EMBL/GenBank/DDBJ whole genome shotgun (WGS) entry which is preliminary data.</text>
</comment>
<comment type="similarity">
    <text evidence="2 8">Belongs to the Casparian strip membrane proteins (CASP) family.</text>
</comment>
<organism evidence="11 12">
    <name type="scientific">Hibiscus syriacus</name>
    <name type="common">Rose of Sharon</name>
    <dbReference type="NCBI Taxonomy" id="106335"/>
    <lineage>
        <taxon>Eukaryota</taxon>
        <taxon>Viridiplantae</taxon>
        <taxon>Streptophyta</taxon>
        <taxon>Embryophyta</taxon>
        <taxon>Tracheophyta</taxon>
        <taxon>Spermatophyta</taxon>
        <taxon>Magnoliopsida</taxon>
        <taxon>eudicotyledons</taxon>
        <taxon>Gunneridae</taxon>
        <taxon>Pentapetalae</taxon>
        <taxon>rosids</taxon>
        <taxon>malvids</taxon>
        <taxon>Malvales</taxon>
        <taxon>Malvaceae</taxon>
        <taxon>Malvoideae</taxon>
        <taxon>Hibiscus</taxon>
    </lineage>
</organism>
<evidence type="ECO:0000313" key="11">
    <source>
        <dbReference type="EMBL" id="KAE8724378.1"/>
    </source>
</evidence>
<keyword evidence="4 8" id="KW-1003">Cell membrane</keyword>
<dbReference type="Proteomes" id="UP000436088">
    <property type="component" value="Unassembled WGS sequence"/>
</dbReference>
<protein>
    <recommendedName>
        <fullName evidence="8">CASP-like protein</fullName>
    </recommendedName>
</protein>
<keyword evidence="12" id="KW-1185">Reference proteome</keyword>
<proteinExistence type="inferred from homology"/>
<comment type="subunit">
    <text evidence="3 8">Homodimer and heterodimers.</text>
</comment>
<evidence type="ECO:0000256" key="3">
    <source>
        <dbReference type="ARBA" id="ARBA00011489"/>
    </source>
</evidence>
<dbReference type="NCBIfam" id="TIGR01569">
    <property type="entry name" value="A_tha_TIGR01569"/>
    <property type="match status" value="1"/>
</dbReference>
<evidence type="ECO:0000256" key="8">
    <source>
        <dbReference type="RuleBase" id="RU361233"/>
    </source>
</evidence>
<name>A0A6A3CA40_HIBSY</name>
<evidence type="ECO:0000313" key="12">
    <source>
        <dbReference type="Proteomes" id="UP000436088"/>
    </source>
</evidence>
<keyword evidence="5 8" id="KW-0812">Transmembrane</keyword>
<feature type="region of interest" description="Disordered" evidence="9">
    <location>
        <begin position="304"/>
        <end position="343"/>
    </location>
</feature>
<dbReference type="Pfam" id="PF04535">
    <property type="entry name" value="CASP_dom"/>
    <property type="match status" value="1"/>
</dbReference>
<dbReference type="InterPro" id="IPR006459">
    <property type="entry name" value="CASP/CASPL"/>
</dbReference>
<reference evidence="11" key="1">
    <citation type="submission" date="2019-09" db="EMBL/GenBank/DDBJ databases">
        <title>Draft genome information of white flower Hibiscus syriacus.</title>
        <authorList>
            <person name="Kim Y.-M."/>
        </authorList>
    </citation>
    <scope>NUCLEOTIDE SEQUENCE [LARGE SCALE GENOMIC DNA]</scope>
    <source>
        <strain evidence="11">YM2019G1</strain>
    </source>
</reference>
<dbReference type="GO" id="GO:0005886">
    <property type="term" value="C:plasma membrane"/>
    <property type="evidence" value="ECO:0007669"/>
    <property type="project" value="UniProtKB-SubCell"/>
</dbReference>
<evidence type="ECO:0000256" key="4">
    <source>
        <dbReference type="ARBA" id="ARBA00022475"/>
    </source>
</evidence>
<dbReference type="EMBL" id="VEPZ02000472">
    <property type="protein sequence ID" value="KAE8724378.1"/>
    <property type="molecule type" value="Genomic_DNA"/>
</dbReference>
<evidence type="ECO:0000256" key="1">
    <source>
        <dbReference type="ARBA" id="ARBA00004651"/>
    </source>
</evidence>